<evidence type="ECO:0000313" key="1">
    <source>
        <dbReference type="EMBL" id="ABE53358.1"/>
    </source>
</evidence>
<dbReference type="Proteomes" id="UP000001982">
    <property type="component" value="Chromosome"/>
</dbReference>
<dbReference type="HOGENOM" id="CLU_1255242_0_0_6"/>
<sequence length="220" mass="25068">MVGVKLPNCWSELQRIDLETKVTKKVIAWLSEWLLQSADEVNWHWNSTLFACAKQKVRMNELQWVELAHFAMTGECSHVQVTKKLSLLAEQMKNELQQLCEIQAADSEQCAAVLEIRLHSNLIVCIPIPIQCMPTQVVVPTEPISSGLIEKMIGDCHLSLQCHLDSLPMTLEQIYSLKTGDRVRLKHRFDSEITLSDKSYHTNIKGFLASFMGHRSIVIK</sequence>
<reference evidence="1 2" key="1">
    <citation type="submission" date="2006-03" db="EMBL/GenBank/DDBJ databases">
        <title>Complete sequence of Shewanella denitrificans OS217.</title>
        <authorList>
            <consortium name="US DOE Joint Genome Institute"/>
            <person name="Copeland A."/>
            <person name="Lucas S."/>
            <person name="Lapidus A."/>
            <person name="Barry K."/>
            <person name="Detter J.C."/>
            <person name="Glavina del Rio T."/>
            <person name="Hammon N."/>
            <person name="Israni S."/>
            <person name="Dalin E."/>
            <person name="Tice H."/>
            <person name="Pitluck S."/>
            <person name="Brettin T."/>
            <person name="Bruce D."/>
            <person name="Han C."/>
            <person name="Tapia R."/>
            <person name="Gilna P."/>
            <person name="Kiss H."/>
            <person name="Schmutz J."/>
            <person name="Larimer F."/>
            <person name="Land M."/>
            <person name="Hauser L."/>
            <person name="Kyrpides N."/>
            <person name="Lykidis A."/>
            <person name="Richardson P."/>
        </authorList>
    </citation>
    <scope>NUCLEOTIDE SEQUENCE [LARGE SCALE GENOMIC DNA]</scope>
    <source>
        <strain evidence="2">OS217 / ATCC BAA-1090 / DSM 15013</strain>
    </source>
</reference>
<dbReference type="AlphaFoldDB" id="Q12T68"/>
<name>Q12T68_SHEDO</name>
<dbReference type="KEGG" id="sdn:Sden_0061"/>
<evidence type="ECO:0000313" key="2">
    <source>
        <dbReference type="Proteomes" id="UP000001982"/>
    </source>
</evidence>
<dbReference type="STRING" id="318161.Sden_0061"/>
<organism evidence="1 2">
    <name type="scientific">Shewanella denitrificans (strain OS217 / ATCC BAA-1090 / DSM 15013)</name>
    <dbReference type="NCBI Taxonomy" id="318161"/>
    <lineage>
        <taxon>Bacteria</taxon>
        <taxon>Pseudomonadati</taxon>
        <taxon>Pseudomonadota</taxon>
        <taxon>Gammaproteobacteria</taxon>
        <taxon>Alteromonadales</taxon>
        <taxon>Shewanellaceae</taxon>
        <taxon>Shewanella</taxon>
    </lineage>
</organism>
<dbReference type="EMBL" id="CP000302">
    <property type="protein sequence ID" value="ABE53358.1"/>
    <property type="molecule type" value="Genomic_DNA"/>
</dbReference>
<accession>Q12T68</accession>
<dbReference type="RefSeq" id="WP_011494527.1">
    <property type="nucleotide sequence ID" value="NC_007954.1"/>
</dbReference>
<dbReference type="OrthoDB" id="527673at2"/>
<proteinExistence type="predicted"/>
<keyword evidence="2" id="KW-1185">Reference proteome</keyword>
<gene>
    <name evidence="1" type="ordered locus">Sden_0061</name>
</gene>
<protein>
    <submittedName>
        <fullName evidence="1">Uncharacterized protein</fullName>
    </submittedName>
</protein>